<dbReference type="InterPro" id="IPR052021">
    <property type="entry name" value="Type-I_RS_S_subunit"/>
</dbReference>
<dbReference type="InterPro" id="IPR044946">
    <property type="entry name" value="Restrct_endonuc_typeI_TRD_sf"/>
</dbReference>
<dbReference type="GO" id="GO:0003677">
    <property type="term" value="F:DNA binding"/>
    <property type="evidence" value="ECO:0007669"/>
    <property type="project" value="UniProtKB-KW"/>
</dbReference>
<dbReference type="KEGG" id="bwa:HLV38_05010"/>
<proteinExistence type="predicted"/>
<dbReference type="Proteomes" id="UP000503297">
    <property type="component" value="Chromosome"/>
</dbReference>
<keyword evidence="3" id="KW-0540">Nuclease</keyword>
<dbReference type="SUPFAM" id="SSF116734">
    <property type="entry name" value="DNA methylase specificity domain"/>
    <property type="match status" value="2"/>
</dbReference>
<keyword evidence="4" id="KW-1185">Reference proteome</keyword>
<dbReference type="PANTHER" id="PTHR30408:SF12">
    <property type="entry name" value="TYPE I RESTRICTION ENZYME MJAVIII SPECIFICITY SUBUNIT"/>
    <property type="match status" value="1"/>
</dbReference>
<dbReference type="PANTHER" id="PTHR30408">
    <property type="entry name" value="TYPE-1 RESTRICTION ENZYME ECOKI SPECIFICITY PROTEIN"/>
    <property type="match status" value="1"/>
</dbReference>
<keyword evidence="2" id="KW-0238">DNA-binding</keyword>
<protein>
    <submittedName>
        <fullName evidence="3">Restriction endonuclease subunit S</fullName>
    </submittedName>
</protein>
<accession>A0A6M8J1X3</accession>
<dbReference type="AlphaFoldDB" id="A0A6M8J1X3"/>
<evidence type="ECO:0000313" key="4">
    <source>
        <dbReference type="Proteomes" id="UP000503297"/>
    </source>
</evidence>
<keyword evidence="3" id="KW-0378">Hydrolase</keyword>
<gene>
    <name evidence="3" type="ORF">HLV38_05010</name>
</gene>
<evidence type="ECO:0000256" key="1">
    <source>
        <dbReference type="ARBA" id="ARBA00022747"/>
    </source>
</evidence>
<dbReference type="Gene3D" id="3.90.220.20">
    <property type="entry name" value="DNA methylase specificity domains"/>
    <property type="match status" value="2"/>
</dbReference>
<evidence type="ECO:0000256" key="2">
    <source>
        <dbReference type="ARBA" id="ARBA00023125"/>
    </source>
</evidence>
<dbReference type="EMBL" id="CP053716">
    <property type="protein sequence ID" value="QKF07547.1"/>
    <property type="molecule type" value="Genomic_DNA"/>
</dbReference>
<dbReference type="GO" id="GO:0004519">
    <property type="term" value="F:endonuclease activity"/>
    <property type="evidence" value="ECO:0007669"/>
    <property type="project" value="UniProtKB-KW"/>
</dbReference>
<keyword evidence="3" id="KW-0255">Endonuclease</keyword>
<organism evidence="3 4">
    <name type="scientific">Berryella wangjianweii</name>
    <dbReference type="NCBI Taxonomy" id="2734634"/>
    <lineage>
        <taxon>Bacteria</taxon>
        <taxon>Bacillati</taxon>
        <taxon>Actinomycetota</taxon>
        <taxon>Coriobacteriia</taxon>
        <taxon>Eggerthellales</taxon>
        <taxon>Eggerthellaceae</taxon>
        <taxon>Berryella</taxon>
    </lineage>
</organism>
<dbReference type="GO" id="GO:0009307">
    <property type="term" value="P:DNA restriction-modification system"/>
    <property type="evidence" value="ECO:0007669"/>
    <property type="project" value="UniProtKB-KW"/>
</dbReference>
<evidence type="ECO:0000313" key="3">
    <source>
        <dbReference type="EMBL" id="QKF07547.1"/>
    </source>
</evidence>
<keyword evidence="1" id="KW-0680">Restriction system</keyword>
<dbReference type="RefSeq" id="WP_173164750.1">
    <property type="nucleotide sequence ID" value="NZ_CP053716.1"/>
</dbReference>
<sequence>MVKLGEYVTATKAKNKDGSCTDVYSVTNSQGFVPSTEYFSKEVFSKELRAYKVVERGMIAYNPSRINVGSVALQDKIDRAIVSPLYVVFSVDVTRLLPAYVVKFLKSKPGLDQVEFRSTGTVRHNLKFEALSQMELDIPSLAIQEECLKKLGLVETQIALAEAYMTKLDELVKSRFIEMFGATPEQMLCKWDHAPLLSCVESIDSGKSVNCKAEPRNELEPGVLKLSALSSGAYLSSENKAMPDGCEVVPGKEVCFGDILVARKNTPELVGACVLVKEDTPNLMFPDLVFRMHPLESIDAIYLTALLGISPFSNSVRALAHGSAKSMSNIPKTDLGKLQVPLPPIELQCEFASFVAQVDKLEFAYQWDVIRSKKWR</sequence>
<reference evidence="4" key="1">
    <citation type="submission" date="2020-05" db="EMBL/GenBank/DDBJ databases">
        <title>Novel species in genus Nocardioides.</title>
        <authorList>
            <person name="Zhang G."/>
        </authorList>
    </citation>
    <scope>NUCLEOTIDE SEQUENCE [LARGE SCALE GENOMIC DNA]</scope>
    <source>
        <strain evidence="4">zg-1050</strain>
    </source>
</reference>
<name>A0A6M8J1X3_9ACTN</name>